<accession>A0ABR4C9U3</accession>
<evidence type="ECO:0000256" key="1">
    <source>
        <dbReference type="SAM" id="MobiDB-lite"/>
    </source>
</evidence>
<keyword evidence="3" id="KW-1185">Reference proteome</keyword>
<gene>
    <name evidence="2" type="ORF">VTL71DRAFT_2716</name>
</gene>
<sequence length="159" mass="18679">MRLGRRYATFRVFAYHVPPLTSQLSLQPPTRQPSGYQQAIHNRYDHDHHHDHHDHRTRHYFAFFPIDFSDTSTIRRLRSAARPTTRTAACWAPEDLLRPAVGTEHRKLGPATSHHHQRTRITHRDDNTTIAAFANKTYNPAIQPPRRLNPRMNMTLRPR</sequence>
<evidence type="ECO:0000313" key="2">
    <source>
        <dbReference type="EMBL" id="KAL2066644.1"/>
    </source>
</evidence>
<protein>
    <submittedName>
        <fullName evidence="2">Uncharacterized protein</fullName>
    </submittedName>
</protein>
<feature type="region of interest" description="Disordered" evidence="1">
    <location>
        <begin position="140"/>
        <end position="159"/>
    </location>
</feature>
<name>A0ABR4C9U3_9HELO</name>
<evidence type="ECO:0000313" key="3">
    <source>
        <dbReference type="Proteomes" id="UP001595075"/>
    </source>
</evidence>
<proteinExistence type="predicted"/>
<organism evidence="2 3">
    <name type="scientific">Oculimacula yallundae</name>
    <dbReference type="NCBI Taxonomy" id="86028"/>
    <lineage>
        <taxon>Eukaryota</taxon>
        <taxon>Fungi</taxon>
        <taxon>Dikarya</taxon>
        <taxon>Ascomycota</taxon>
        <taxon>Pezizomycotina</taxon>
        <taxon>Leotiomycetes</taxon>
        <taxon>Helotiales</taxon>
        <taxon>Ploettnerulaceae</taxon>
        <taxon>Oculimacula</taxon>
    </lineage>
</organism>
<comment type="caution">
    <text evidence="2">The sequence shown here is derived from an EMBL/GenBank/DDBJ whole genome shotgun (WGS) entry which is preliminary data.</text>
</comment>
<reference evidence="2 3" key="1">
    <citation type="journal article" date="2024" name="Commun. Biol.">
        <title>Comparative genomic analysis of thermophilic fungi reveals convergent evolutionary adaptations and gene losses.</title>
        <authorList>
            <person name="Steindorff A.S."/>
            <person name="Aguilar-Pontes M.V."/>
            <person name="Robinson A.J."/>
            <person name="Andreopoulos B."/>
            <person name="LaButti K."/>
            <person name="Kuo A."/>
            <person name="Mondo S."/>
            <person name="Riley R."/>
            <person name="Otillar R."/>
            <person name="Haridas S."/>
            <person name="Lipzen A."/>
            <person name="Grimwood J."/>
            <person name="Schmutz J."/>
            <person name="Clum A."/>
            <person name="Reid I.D."/>
            <person name="Moisan M.C."/>
            <person name="Butler G."/>
            <person name="Nguyen T.T.M."/>
            <person name="Dewar K."/>
            <person name="Conant G."/>
            <person name="Drula E."/>
            <person name="Henrissat B."/>
            <person name="Hansel C."/>
            <person name="Singer S."/>
            <person name="Hutchinson M.I."/>
            <person name="de Vries R.P."/>
            <person name="Natvig D.O."/>
            <person name="Powell A.J."/>
            <person name="Tsang A."/>
            <person name="Grigoriev I.V."/>
        </authorList>
    </citation>
    <scope>NUCLEOTIDE SEQUENCE [LARGE SCALE GENOMIC DNA]</scope>
    <source>
        <strain evidence="2 3">CBS 494.80</strain>
    </source>
</reference>
<dbReference type="Proteomes" id="UP001595075">
    <property type="component" value="Unassembled WGS sequence"/>
</dbReference>
<dbReference type="EMBL" id="JAZHXI010000011">
    <property type="protein sequence ID" value="KAL2066644.1"/>
    <property type="molecule type" value="Genomic_DNA"/>
</dbReference>